<sequence>VLTSVLMRSSGTKKVNLRMREHSQEPDLLDVMQNEISDHPQGLVPKGYKYQGSHPINNILINLNSGITTRSGL</sequence>
<proteinExistence type="predicted"/>
<comment type="caution">
    <text evidence="1">The sequence shown here is derived from an EMBL/GenBank/DDBJ whole genome shotgun (WGS) entry which is preliminary data.</text>
</comment>
<reference evidence="1 2" key="1">
    <citation type="journal article" date="2021" name="BMC Genomics">
        <title>Datura genome reveals duplications of psychoactive alkaloid biosynthetic genes and high mutation rate following tissue culture.</title>
        <authorList>
            <person name="Rajewski A."/>
            <person name="Carter-House D."/>
            <person name="Stajich J."/>
            <person name="Litt A."/>
        </authorList>
    </citation>
    <scope>NUCLEOTIDE SEQUENCE [LARGE SCALE GENOMIC DNA]</scope>
    <source>
        <strain evidence="1">AR-01</strain>
    </source>
</reference>
<evidence type="ECO:0000313" key="2">
    <source>
        <dbReference type="Proteomes" id="UP000823775"/>
    </source>
</evidence>
<evidence type="ECO:0000313" key="1">
    <source>
        <dbReference type="EMBL" id="MCE2054993.1"/>
    </source>
</evidence>
<keyword evidence="2" id="KW-1185">Reference proteome</keyword>
<name>A0ABS8W364_DATST</name>
<organism evidence="1 2">
    <name type="scientific">Datura stramonium</name>
    <name type="common">Jimsonweed</name>
    <name type="synonym">Common thornapple</name>
    <dbReference type="NCBI Taxonomy" id="4076"/>
    <lineage>
        <taxon>Eukaryota</taxon>
        <taxon>Viridiplantae</taxon>
        <taxon>Streptophyta</taxon>
        <taxon>Embryophyta</taxon>
        <taxon>Tracheophyta</taxon>
        <taxon>Spermatophyta</taxon>
        <taxon>Magnoliopsida</taxon>
        <taxon>eudicotyledons</taxon>
        <taxon>Gunneridae</taxon>
        <taxon>Pentapetalae</taxon>
        <taxon>asterids</taxon>
        <taxon>lamiids</taxon>
        <taxon>Solanales</taxon>
        <taxon>Solanaceae</taxon>
        <taxon>Solanoideae</taxon>
        <taxon>Datureae</taxon>
        <taxon>Datura</taxon>
    </lineage>
</organism>
<dbReference type="Proteomes" id="UP000823775">
    <property type="component" value="Unassembled WGS sequence"/>
</dbReference>
<protein>
    <submittedName>
        <fullName evidence="1">Uncharacterized protein</fullName>
    </submittedName>
</protein>
<feature type="non-terminal residue" evidence="1">
    <location>
        <position position="1"/>
    </location>
</feature>
<dbReference type="EMBL" id="JACEIK010006056">
    <property type="protein sequence ID" value="MCE2054993.1"/>
    <property type="molecule type" value="Genomic_DNA"/>
</dbReference>
<accession>A0ABS8W364</accession>
<gene>
    <name evidence="1" type="ORF">HAX54_041758</name>
</gene>